<dbReference type="Pfam" id="PF05786">
    <property type="entry name" value="Cnd2"/>
    <property type="match status" value="1"/>
</dbReference>
<keyword evidence="8" id="KW-0498">Mitosis</keyword>
<feature type="compositionally biased region" description="Polar residues" evidence="11">
    <location>
        <begin position="83"/>
        <end position="94"/>
    </location>
</feature>
<feature type="compositionally biased region" description="Polar residues" evidence="11">
    <location>
        <begin position="336"/>
        <end position="347"/>
    </location>
</feature>
<evidence type="ECO:0000256" key="1">
    <source>
        <dbReference type="ARBA" id="ARBA00004286"/>
    </source>
</evidence>
<feature type="compositionally biased region" description="Basic and acidic residues" evidence="11">
    <location>
        <begin position="1067"/>
        <end position="1085"/>
    </location>
</feature>
<feature type="region of interest" description="Disordered" evidence="11">
    <location>
        <begin position="73"/>
        <end position="100"/>
    </location>
</feature>
<evidence type="ECO:0000313" key="12">
    <source>
        <dbReference type="EMBL" id="KPA83640.1"/>
    </source>
</evidence>
<comment type="caution">
    <text evidence="12">The sequence shown here is derived from an EMBL/GenBank/DDBJ whole genome shotgun (WGS) entry which is preliminary data.</text>
</comment>
<dbReference type="OMA" id="MPVEFFP"/>
<feature type="compositionally biased region" description="Low complexity" evidence="11">
    <location>
        <begin position="924"/>
        <end position="942"/>
    </location>
</feature>
<accession>A0A0M9G6N2</accession>
<evidence type="ECO:0000256" key="3">
    <source>
        <dbReference type="ARBA" id="ARBA00009471"/>
    </source>
</evidence>
<proteinExistence type="inferred from homology"/>
<evidence type="ECO:0000256" key="6">
    <source>
        <dbReference type="ARBA" id="ARBA00022490"/>
    </source>
</evidence>
<evidence type="ECO:0000256" key="8">
    <source>
        <dbReference type="ARBA" id="ARBA00022776"/>
    </source>
</evidence>
<feature type="compositionally biased region" description="Acidic residues" evidence="11">
    <location>
        <begin position="488"/>
        <end position="497"/>
    </location>
</feature>
<evidence type="ECO:0000256" key="2">
    <source>
        <dbReference type="ARBA" id="ARBA00004496"/>
    </source>
</evidence>
<dbReference type="OrthoDB" id="362021at2759"/>
<reference evidence="12 13" key="1">
    <citation type="submission" date="2015-07" db="EMBL/GenBank/DDBJ databases">
        <title>High-quality genome of monoxenous trypanosomatid Leptomonas pyrrhocoris.</title>
        <authorList>
            <person name="Flegontov P."/>
            <person name="Butenko A."/>
            <person name="Firsov S."/>
            <person name="Vlcek C."/>
            <person name="Logacheva M.D."/>
            <person name="Field M."/>
            <person name="Filatov D."/>
            <person name="Flegontova O."/>
            <person name="Gerasimov E."/>
            <person name="Jackson A.P."/>
            <person name="Kelly S."/>
            <person name="Opperdoes F."/>
            <person name="O'Reilly A."/>
            <person name="Votypka J."/>
            <person name="Yurchenko V."/>
            <person name="Lukes J."/>
        </authorList>
    </citation>
    <scope>NUCLEOTIDE SEQUENCE [LARGE SCALE GENOMIC DNA]</scope>
    <source>
        <strain evidence="12">H10</strain>
    </source>
</reference>
<dbReference type="GO" id="GO:0003682">
    <property type="term" value="F:chromatin binding"/>
    <property type="evidence" value="ECO:0007669"/>
    <property type="project" value="TreeGrafter"/>
</dbReference>
<keyword evidence="9" id="KW-0226">DNA condensation</keyword>
<dbReference type="PANTHER" id="PTHR13108">
    <property type="entry name" value="CONDENSIN COMPLEX SUBUNIT 2"/>
    <property type="match status" value="1"/>
</dbReference>
<comment type="similarity">
    <text evidence="3">Belongs to the CND2 (condensin subunit 2) family.</text>
</comment>
<protein>
    <recommendedName>
        <fullName evidence="4">Condensin complex subunit 2</fullName>
    </recommendedName>
</protein>
<dbReference type="GO" id="GO:0005737">
    <property type="term" value="C:cytoplasm"/>
    <property type="evidence" value="ECO:0007669"/>
    <property type="project" value="UniProtKB-SubCell"/>
</dbReference>
<evidence type="ECO:0000256" key="7">
    <source>
        <dbReference type="ARBA" id="ARBA00022618"/>
    </source>
</evidence>
<feature type="region of interest" description="Disordered" evidence="11">
    <location>
        <begin position="314"/>
        <end position="365"/>
    </location>
</feature>
<name>A0A0M9G6N2_LEPPY</name>
<dbReference type="GO" id="GO:0000796">
    <property type="term" value="C:condensin complex"/>
    <property type="evidence" value="ECO:0007669"/>
    <property type="project" value="InterPro"/>
</dbReference>
<feature type="compositionally biased region" description="Polar residues" evidence="11">
    <location>
        <begin position="637"/>
        <end position="652"/>
    </location>
</feature>
<dbReference type="VEuPathDB" id="TriTrypDB:LpyrH10_03_0590"/>
<feature type="compositionally biased region" description="Acidic residues" evidence="11">
    <location>
        <begin position="206"/>
        <end position="219"/>
    </location>
</feature>
<feature type="region of interest" description="Disordered" evidence="11">
    <location>
        <begin position="924"/>
        <end position="950"/>
    </location>
</feature>
<dbReference type="Proteomes" id="UP000037923">
    <property type="component" value="Unassembled WGS sequence"/>
</dbReference>
<feature type="compositionally biased region" description="Low complexity" evidence="11">
    <location>
        <begin position="444"/>
        <end position="458"/>
    </location>
</feature>
<feature type="region of interest" description="Disordered" evidence="11">
    <location>
        <begin position="612"/>
        <end position="660"/>
    </location>
</feature>
<keyword evidence="13" id="KW-1185">Reference proteome</keyword>
<dbReference type="GeneID" id="26902203"/>
<evidence type="ECO:0000256" key="9">
    <source>
        <dbReference type="ARBA" id="ARBA00023067"/>
    </source>
</evidence>
<keyword evidence="5" id="KW-0158">Chromosome</keyword>
<gene>
    <name evidence="12" type="ORF">ABB37_01908</name>
</gene>
<feature type="region of interest" description="Disordered" evidence="11">
    <location>
        <begin position="194"/>
        <end position="232"/>
    </location>
</feature>
<feature type="compositionally biased region" description="Low complexity" evidence="11">
    <location>
        <begin position="398"/>
        <end position="408"/>
    </location>
</feature>
<feature type="region of interest" description="Disordered" evidence="11">
    <location>
        <begin position="444"/>
        <end position="532"/>
    </location>
</feature>
<evidence type="ECO:0000256" key="4">
    <source>
        <dbReference type="ARBA" id="ARBA00016065"/>
    </source>
</evidence>
<feature type="region of interest" description="Disordered" evidence="11">
    <location>
        <begin position="793"/>
        <end position="819"/>
    </location>
</feature>
<evidence type="ECO:0000256" key="10">
    <source>
        <dbReference type="ARBA" id="ARBA00023306"/>
    </source>
</evidence>
<dbReference type="RefSeq" id="XP_015662079.1">
    <property type="nucleotide sequence ID" value="XM_015798601.1"/>
</dbReference>
<evidence type="ECO:0000313" key="13">
    <source>
        <dbReference type="Proteomes" id="UP000037923"/>
    </source>
</evidence>
<organism evidence="12 13">
    <name type="scientific">Leptomonas pyrrhocoris</name>
    <name type="common">Firebug parasite</name>
    <dbReference type="NCBI Taxonomy" id="157538"/>
    <lineage>
        <taxon>Eukaryota</taxon>
        <taxon>Discoba</taxon>
        <taxon>Euglenozoa</taxon>
        <taxon>Kinetoplastea</taxon>
        <taxon>Metakinetoplastina</taxon>
        <taxon>Trypanosomatida</taxon>
        <taxon>Trypanosomatidae</taxon>
        <taxon>Leishmaniinae</taxon>
        <taxon>Leptomonas</taxon>
    </lineage>
</organism>
<keyword evidence="6" id="KW-0963">Cytoplasm</keyword>
<sequence>MEMHTPEPRRTRNSGGGAEGVTPKAEPVSPTPASAPRAGFLRRGDNAATATTLHGALAAGPSVLLDDDAGTAVAVDASPPPSQLTQSSHSQLPPGQTRLPRQRPRFHTVQDLDVALNQAIEGKINSRNAWVSKEASDLLEGITHTIETTLDAASADDYAGFAKAATVVEGCSKVWTSRVDSTYQQSNQMVQRLLRGDDASGKAPGEDGEDGEGADENGDEAQRNKSRSRSAAAAAAAATRTLALDATEINLDSKSRTALTQTGVNAQFRAITSKFDQGNAQGLLMNNAPFGRAGNIILDVDYSLLPASVMAAGRVSGGRGSGQRGRKHTAGAEPSALTSLNGSNNDAELSADSDPTAVASRTSQHAAVEHDAAVYESVGDFPPYAGVAVTTGLDATASQSSSPLQPSSARGSLAVSQHGGAMDKLNSDPRASQMSQLDPLLLLPHTSSSASSSAIPTLEDGHRRSSFKTEPNNLGGSRAEGPVGGVDEGAEEDEDYGDWGAGGGADDDDEATPYTADHPRVEADNSDCGTPTTNTGGVTVAAAAARDLGLEARHLVSGVTEMEAMDTLFHGHTQLALEAEDPTSWCPLSEVAKNPLAAGLGRSELSRLHREHHFTQPQKQQAGPAGAAAAGGGSGMTGTESLLKSESPTSPATKRGRKERTVMFQLPDSASLHGSSGSGLVAFSTTAELLEDGALRQATTAARNITSLGKQLLLAKDAAHSVVAYTQSTVQRAKAEEAGLVLAEAPIPGKTIPSYMSYPLHTQDFFQPFSTSLTQWNLLRKSATGRLIESNAGADGTESAAAPPNTTARDGGSAGHRLGYYGSGDAVGARAYDDDDGTGHHNREGDMPVEFFPGGAELEGVDGAEAGGDYADYADVYGPDDDGNDNVAEEERRYVQEGFRSSSDARLVAQVELAAATTAAASATRGSAGSVLSSSATFSGRSSGDGGNNAGGLLADPMELLAVLDAAEATIPSQVDVVRLRQLMWEALQGHLSANQQDKAVDLTALRSEAAGAILTGAGGGEAQGTRNGVPVTTQTAVKARAQAVLNRIRRRTRAAAAAADEESSSEEDKVEKEATEKGGEDERRLPRRRSGETGVADIAVTRFSDVVRSVLPHIAAVSSTNTLSPAFFFFSVLFLANEHNVVLQSVDSLDDLRACGIARRVGE</sequence>
<dbReference type="PANTHER" id="PTHR13108:SF9">
    <property type="entry name" value="CONDENSIN COMPLEX SUBUNIT 2"/>
    <property type="match status" value="1"/>
</dbReference>
<keyword evidence="10" id="KW-0131">Cell cycle</keyword>
<dbReference type="GO" id="GO:0007076">
    <property type="term" value="P:mitotic chromosome condensation"/>
    <property type="evidence" value="ECO:0007669"/>
    <property type="project" value="InterPro"/>
</dbReference>
<evidence type="ECO:0000256" key="11">
    <source>
        <dbReference type="SAM" id="MobiDB-lite"/>
    </source>
</evidence>
<feature type="region of interest" description="Disordered" evidence="11">
    <location>
        <begin position="397"/>
        <end position="432"/>
    </location>
</feature>
<dbReference type="AlphaFoldDB" id="A0A0M9G6N2"/>
<keyword evidence="7" id="KW-0132">Cell division</keyword>
<evidence type="ECO:0000256" key="5">
    <source>
        <dbReference type="ARBA" id="ARBA00022454"/>
    </source>
</evidence>
<feature type="compositionally biased region" description="Basic and acidic residues" evidence="11">
    <location>
        <begin position="1"/>
        <end position="10"/>
    </location>
</feature>
<dbReference type="InterPro" id="IPR022816">
    <property type="entry name" value="Condensin_barren_su2"/>
</dbReference>
<dbReference type="GO" id="GO:0051301">
    <property type="term" value="P:cell division"/>
    <property type="evidence" value="ECO:0007669"/>
    <property type="project" value="UniProtKB-KW"/>
</dbReference>
<feature type="region of interest" description="Disordered" evidence="11">
    <location>
        <begin position="1"/>
        <end position="43"/>
    </location>
</feature>
<comment type="subcellular location">
    <subcellularLocation>
        <location evidence="1">Chromosome</location>
    </subcellularLocation>
    <subcellularLocation>
        <location evidence="2">Cytoplasm</location>
    </subcellularLocation>
</comment>
<feature type="region of interest" description="Disordered" evidence="11">
    <location>
        <begin position="1056"/>
        <end position="1092"/>
    </location>
</feature>
<dbReference type="EMBL" id="LGTL01000003">
    <property type="protein sequence ID" value="KPA83640.1"/>
    <property type="molecule type" value="Genomic_DNA"/>
</dbReference>